<accession>A0A1Y2AEJ1</accession>
<dbReference type="Proteomes" id="UP000193920">
    <property type="component" value="Unassembled WGS sequence"/>
</dbReference>
<reference evidence="1 2" key="1">
    <citation type="submission" date="2016-08" db="EMBL/GenBank/DDBJ databases">
        <title>A Parts List for Fungal Cellulosomes Revealed by Comparative Genomics.</title>
        <authorList>
            <consortium name="DOE Joint Genome Institute"/>
            <person name="Haitjema C.H."/>
            <person name="Gilmore S.P."/>
            <person name="Henske J.K."/>
            <person name="Solomon K.V."/>
            <person name="De Groot R."/>
            <person name="Kuo A."/>
            <person name="Mondo S.J."/>
            <person name="Salamov A.A."/>
            <person name="Labutti K."/>
            <person name="Zhao Z."/>
            <person name="Chiniquy J."/>
            <person name="Barry K."/>
            <person name="Brewer H.M."/>
            <person name="Purvine S.O."/>
            <person name="Wright A.T."/>
            <person name="Boxma B."/>
            <person name="Van Alen T."/>
            <person name="Hackstein J.H."/>
            <person name="Baker S.E."/>
            <person name="Grigoriev I.V."/>
            <person name="O'Malley M.A."/>
        </authorList>
    </citation>
    <scope>NUCLEOTIDE SEQUENCE [LARGE SCALE GENOMIC DNA]</scope>
    <source>
        <strain evidence="1 2">G1</strain>
    </source>
</reference>
<dbReference type="GO" id="GO:0006629">
    <property type="term" value="P:lipid metabolic process"/>
    <property type="evidence" value="ECO:0007669"/>
    <property type="project" value="InterPro"/>
</dbReference>
<keyword evidence="2" id="KW-1185">Reference proteome</keyword>
<evidence type="ECO:0000313" key="2">
    <source>
        <dbReference type="Proteomes" id="UP000193920"/>
    </source>
</evidence>
<dbReference type="Gene3D" id="3.20.20.190">
    <property type="entry name" value="Phosphatidylinositol (PI) phosphodiesterase"/>
    <property type="match status" value="1"/>
</dbReference>
<comment type="caution">
    <text evidence="1">The sequence shown here is derived from an EMBL/GenBank/DDBJ whole genome shotgun (WGS) entry which is preliminary data.</text>
</comment>
<dbReference type="GO" id="GO:0008081">
    <property type="term" value="F:phosphoric diester hydrolase activity"/>
    <property type="evidence" value="ECO:0007669"/>
    <property type="project" value="InterPro"/>
</dbReference>
<proteinExistence type="predicted"/>
<sequence>MDIKSLSYEDVPKYLTKDEVLKLKNAVFVAFYCKDNLCAKTKHSYTDFFVEFPDENGRMKKYITETCPRDKIGTKMCNTEIYYDGNLFYTNCTSNSDCLSNKCLKSVCVFNDDNPIVHCDDIYLGGGRSYMHCGKPYHDTCKTDNECSSRICFEDNTYIIKQYLSKYHDSGTYAIGKLLNSNIGSVILRNLSISSWGINSRIIEYSKTQDMDITEQLNNGIRYFDI</sequence>
<organism evidence="1 2">
    <name type="scientific">Neocallimastix californiae</name>
    <dbReference type="NCBI Taxonomy" id="1754190"/>
    <lineage>
        <taxon>Eukaryota</taxon>
        <taxon>Fungi</taxon>
        <taxon>Fungi incertae sedis</taxon>
        <taxon>Chytridiomycota</taxon>
        <taxon>Chytridiomycota incertae sedis</taxon>
        <taxon>Neocallimastigomycetes</taxon>
        <taxon>Neocallimastigales</taxon>
        <taxon>Neocallimastigaceae</taxon>
        <taxon>Neocallimastix</taxon>
    </lineage>
</organism>
<name>A0A1Y2AEJ1_9FUNG</name>
<dbReference type="OrthoDB" id="10053231at2759"/>
<gene>
    <name evidence="1" type="ORF">LY90DRAFT_516479</name>
</gene>
<dbReference type="SUPFAM" id="SSF51695">
    <property type="entry name" value="PLC-like phosphodiesterases"/>
    <property type="match status" value="1"/>
</dbReference>
<protein>
    <submittedName>
        <fullName evidence="1">Uncharacterized protein</fullName>
    </submittedName>
</protein>
<dbReference type="AlphaFoldDB" id="A0A1Y2AEJ1"/>
<dbReference type="EMBL" id="MCOG01000278">
    <property type="protein sequence ID" value="ORY20864.1"/>
    <property type="molecule type" value="Genomic_DNA"/>
</dbReference>
<evidence type="ECO:0000313" key="1">
    <source>
        <dbReference type="EMBL" id="ORY20864.1"/>
    </source>
</evidence>
<dbReference type="InterPro" id="IPR017946">
    <property type="entry name" value="PLC-like_Pdiesterase_TIM-brl"/>
</dbReference>